<name>A0A9P6ZUN9_9AGAM</name>
<keyword evidence="3" id="KW-1185">Reference proteome</keyword>
<dbReference type="EMBL" id="JABBWD010000026">
    <property type="protein sequence ID" value="KAG1776517.1"/>
    <property type="molecule type" value="Genomic_DNA"/>
</dbReference>
<sequence>MRFYFVLAALAALTTSISANEADDKYCPFFCRHGRSSLYATIGTSWMVPTLKGGEPFSQDMCLLISVIRKVRDTSYYR</sequence>
<proteinExistence type="predicted"/>
<accession>A0A9P6ZUN9</accession>
<evidence type="ECO:0000256" key="1">
    <source>
        <dbReference type="SAM" id="SignalP"/>
    </source>
</evidence>
<dbReference type="Proteomes" id="UP000714275">
    <property type="component" value="Unassembled WGS sequence"/>
</dbReference>
<comment type="caution">
    <text evidence="2">The sequence shown here is derived from an EMBL/GenBank/DDBJ whole genome shotgun (WGS) entry which is preliminary data.</text>
</comment>
<feature type="signal peptide" evidence="1">
    <location>
        <begin position="1"/>
        <end position="19"/>
    </location>
</feature>
<organism evidence="2 3">
    <name type="scientific">Suillus placidus</name>
    <dbReference type="NCBI Taxonomy" id="48579"/>
    <lineage>
        <taxon>Eukaryota</taxon>
        <taxon>Fungi</taxon>
        <taxon>Dikarya</taxon>
        <taxon>Basidiomycota</taxon>
        <taxon>Agaricomycotina</taxon>
        <taxon>Agaricomycetes</taxon>
        <taxon>Agaricomycetidae</taxon>
        <taxon>Boletales</taxon>
        <taxon>Suillineae</taxon>
        <taxon>Suillaceae</taxon>
        <taxon>Suillus</taxon>
    </lineage>
</organism>
<reference evidence="2" key="1">
    <citation type="journal article" date="2020" name="New Phytol.">
        <title>Comparative genomics reveals dynamic genome evolution in host specialist ectomycorrhizal fungi.</title>
        <authorList>
            <person name="Lofgren L.A."/>
            <person name="Nguyen N.H."/>
            <person name="Vilgalys R."/>
            <person name="Ruytinx J."/>
            <person name="Liao H.L."/>
            <person name="Branco S."/>
            <person name="Kuo A."/>
            <person name="LaButti K."/>
            <person name="Lipzen A."/>
            <person name="Andreopoulos W."/>
            <person name="Pangilinan J."/>
            <person name="Riley R."/>
            <person name="Hundley H."/>
            <person name="Na H."/>
            <person name="Barry K."/>
            <person name="Grigoriev I.V."/>
            <person name="Stajich J.E."/>
            <person name="Kennedy P.G."/>
        </authorList>
    </citation>
    <scope>NUCLEOTIDE SEQUENCE</scope>
    <source>
        <strain evidence="2">DOB743</strain>
    </source>
</reference>
<gene>
    <name evidence="2" type="ORF">EV702DRAFT_1109116</name>
</gene>
<feature type="chain" id="PRO_5040346152" evidence="1">
    <location>
        <begin position="20"/>
        <end position="78"/>
    </location>
</feature>
<dbReference type="AlphaFoldDB" id="A0A9P6ZUN9"/>
<evidence type="ECO:0000313" key="3">
    <source>
        <dbReference type="Proteomes" id="UP000714275"/>
    </source>
</evidence>
<evidence type="ECO:0000313" key="2">
    <source>
        <dbReference type="EMBL" id="KAG1776517.1"/>
    </source>
</evidence>
<keyword evidence="1" id="KW-0732">Signal</keyword>
<protein>
    <submittedName>
        <fullName evidence="2">Uncharacterized protein</fullName>
    </submittedName>
</protein>